<name>A0A183EBH6_9BILA</name>
<evidence type="ECO:0000313" key="3">
    <source>
        <dbReference type="Proteomes" id="UP000271098"/>
    </source>
</evidence>
<sequence>MIPFVDYVEGSIQSMQGDITNLKKNQQDISSSSEKLKQHVDNGLLANAAKIDQLLKEVKEIKEQRTDLHVEQNLHHTTEHVTTGNDENEELEDQQDINVLDPDFFAHGIRITPYTGGGDITSSTWLRKFEDYVDAQSRPWTDKQKAQKLKFFLDGLPREEYESLIDDEKDSFSKTVEKLKEIFESPKMRNLGRRN</sequence>
<keyword evidence="3" id="KW-1185">Reference proteome</keyword>
<keyword evidence="1" id="KW-0175">Coiled coil</keyword>
<dbReference type="WBParaSite" id="GPUH_0001834201-mRNA-1">
    <property type="protein sequence ID" value="GPUH_0001834201-mRNA-1"/>
    <property type="gene ID" value="GPUH_0001834201"/>
</dbReference>
<dbReference type="OrthoDB" id="5819653at2759"/>
<evidence type="ECO:0000256" key="1">
    <source>
        <dbReference type="SAM" id="Coils"/>
    </source>
</evidence>
<organism evidence="4">
    <name type="scientific">Gongylonema pulchrum</name>
    <dbReference type="NCBI Taxonomy" id="637853"/>
    <lineage>
        <taxon>Eukaryota</taxon>
        <taxon>Metazoa</taxon>
        <taxon>Ecdysozoa</taxon>
        <taxon>Nematoda</taxon>
        <taxon>Chromadorea</taxon>
        <taxon>Rhabditida</taxon>
        <taxon>Spirurina</taxon>
        <taxon>Spiruromorpha</taxon>
        <taxon>Spiruroidea</taxon>
        <taxon>Gongylonematidae</taxon>
        <taxon>Gongylonema</taxon>
    </lineage>
</organism>
<evidence type="ECO:0000313" key="4">
    <source>
        <dbReference type="WBParaSite" id="GPUH_0001834201-mRNA-1"/>
    </source>
</evidence>
<accession>A0A183EBH6</accession>
<dbReference type="Proteomes" id="UP000271098">
    <property type="component" value="Unassembled WGS sequence"/>
</dbReference>
<gene>
    <name evidence="2" type="ORF">GPUH_LOCUS18317</name>
</gene>
<reference evidence="2 3" key="2">
    <citation type="submission" date="2018-11" db="EMBL/GenBank/DDBJ databases">
        <authorList>
            <consortium name="Pathogen Informatics"/>
        </authorList>
    </citation>
    <scope>NUCLEOTIDE SEQUENCE [LARGE SCALE GENOMIC DNA]</scope>
</reference>
<dbReference type="AlphaFoldDB" id="A0A183EBH6"/>
<evidence type="ECO:0000313" key="2">
    <source>
        <dbReference type="EMBL" id="VDN31494.1"/>
    </source>
</evidence>
<reference evidence="4" key="1">
    <citation type="submission" date="2016-06" db="UniProtKB">
        <authorList>
            <consortium name="WormBaseParasite"/>
        </authorList>
    </citation>
    <scope>IDENTIFICATION</scope>
</reference>
<dbReference type="EMBL" id="UYRT01086559">
    <property type="protein sequence ID" value="VDN31494.1"/>
    <property type="molecule type" value="Genomic_DNA"/>
</dbReference>
<proteinExistence type="predicted"/>
<feature type="coiled-coil region" evidence="1">
    <location>
        <begin position="44"/>
        <end position="71"/>
    </location>
</feature>
<protein>
    <submittedName>
        <fullName evidence="4">Retrotrans_gag domain-containing protein</fullName>
    </submittedName>
</protein>